<reference evidence="4 5" key="1">
    <citation type="submission" date="2019-08" db="EMBL/GenBank/DDBJ databases">
        <title>Aureimonas fodiniaquatilis sp. nov., isolated from a coal mine wastewater.</title>
        <authorList>
            <person name="Kim W."/>
        </authorList>
    </citation>
    <scope>NUCLEOTIDE SEQUENCE [LARGE SCALE GENOMIC DNA]</scope>
    <source>
        <strain evidence="4 5">CAU 1482</strain>
    </source>
</reference>
<evidence type="ECO:0000259" key="3">
    <source>
        <dbReference type="SMART" id="SM00903"/>
    </source>
</evidence>
<dbReference type="InterPro" id="IPR002563">
    <property type="entry name" value="Flavin_Rdtase-like_dom"/>
</dbReference>
<evidence type="ECO:0000313" key="5">
    <source>
        <dbReference type="Proteomes" id="UP000324738"/>
    </source>
</evidence>
<dbReference type="Gene3D" id="2.30.110.10">
    <property type="entry name" value="Electron Transport, Fmn-binding Protein, Chain A"/>
    <property type="match status" value="1"/>
</dbReference>
<dbReference type="InterPro" id="IPR050268">
    <property type="entry name" value="NADH-dep_flavin_reductase"/>
</dbReference>
<dbReference type="Proteomes" id="UP000324738">
    <property type="component" value="Unassembled WGS sequence"/>
</dbReference>
<gene>
    <name evidence="4" type="ORF">FPY71_13590</name>
</gene>
<evidence type="ECO:0000256" key="2">
    <source>
        <dbReference type="ARBA" id="ARBA00023002"/>
    </source>
</evidence>
<sequence length="155" mass="16770">MDAREYRSILGRFVTGVTVMTVQTADGQRAGVTANSFNTVSLDPPLILWSLALKAPSLTLFRQSDHFGVNILAEHQQDVAMSFARPAEDKFAGVDTLHGDHGMPLISGAMAHLECRVAHRYPGGDHEIIVGEILRMTSSEATPLVFHAGNFAKVA</sequence>
<dbReference type="RefSeq" id="WP_149300842.1">
    <property type="nucleotide sequence ID" value="NZ_VTWH01000003.1"/>
</dbReference>
<dbReference type="InterPro" id="IPR012349">
    <property type="entry name" value="Split_barrel_FMN-bd"/>
</dbReference>
<protein>
    <submittedName>
        <fullName evidence="4">Flavin reductase family protein</fullName>
    </submittedName>
</protein>
<proteinExistence type="inferred from homology"/>
<evidence type="ECO:0000313" key="4">
    <source>
        <dbReference type="EMBL" id="KAA0969558.1"/>
    </source>
</evidence>
<keyword evidence="2" id="KW-0560">Oxidoreductase</keyword>
<dbReference type="PANTHER" id="PTHR30466:SF11">
    <property type="entry name" value="FLAVIN-DEPENDENT MONOOXYGENASE, REDUCTASE SUBUNIT HSAB"/>
    <property type="match status" value="1"/>
</dbReference>
<dbReference type="SUPFAM" id="SSF50475">
    <property type="entry name" value="FMN-binding split barrel"/>
    <property type="match status" value="1"/>
</dbReference>
<accession>A0A5B0DT30</accession>
<dbReference type="Pfam" id="PF01613">
    <property type="entry name" value="Flavin_Reduct"/>
    <property type="match status" value="1"/>
</dbReference>
<dbReference type="SMART" id="SM00903">
    <property type="entry name" value="Flavin_Reduct"/>
    <property type="match status" value="1"/>
</dbReference>
<dbReference type="AlphaFoldDB" id="A0A5B0DT30"/>
<dbReference type="GO" id="GO:0010181">
    <property type="term" value="F:FMN binding"/>
    <property type="evidence" value="ECO:0007669"/>
    <property type="project" value="InterPro"/>
</dbReference>
<organism evidence="4 5">
    <name type="scientific">Aureimonas fodinaquatilis</name>
    <dbReference type="NCBI Taxonomy" id="2565783"/>
    <lineage>
        <taxon>Bacteria</taxon>
        <taxon>Pseudomonadati</taxon>
        <taxon>Pseudomonadota</taxon>
        <taxon>Alphaproteobacteria</taxon>
        <taxon>Hyphomicrobiales</taxon>
        <taxon>Aurantimonadaceae</taxon>
        <taxon>Aureimonas</taxon>
    </lineage>
</organism>
<name>A0A5B0DT30_9HYPH</name>
<keyword evidence="5" id="KW-1185">Reference proteome</keyword>
<comment type="similarity">
    <text evidence="1">Belongs to the non-flavoprotein flavin reductase family.</text>
</comment>
<dbReference type="OrthoDB" id="9792858at2"/>
<feature type="domain" description="Flavin reductase like" evidence="3">
    <location>
        <begin position="10"/>
        <end position="153"/>
    </location>
</feature>
<dbReference type="EMBL" id="VTWH01000003">
    <property type="protein sequence ID" value="KAA0969558.1"/>
    <property type="molecule type" value="Genomic_DNA"/>
</dbReference>
<dbReference type="GO" id="GO:0042602">
    <property type="term" value="F:riboflavin reductase (NADPH) activity"/>
    <property type="evidence" value="ECO:0007669"/>
    <property type="project" value="TreeGrafter"/>
</dbReference>
<comment type="caution">
    <text evidence="4">The sequence shown here is derived from an EMBL/GenBank/DDBJ whole genome shotgun (WGS) entry which is preliminary data.</text>
</comment>
<dbReference type="PANTHER" id="PTHR30466">
    <property type="entry name" value="FLAVIN REDUCTASE"/>
    <property type="match status" value="1"/>
</dbReference>
<evidence type="ECO:0000256" key="1">
    <source>
        <dbReference type="ARBA" id="ARBA00008898"/>
    </source>
</evidence>